<feature type="transmembrane region" description="Helical" evidence="5">
    <location>
        <begin position="110"/>
        <end position="130"/>
    </location>
</feature>
<sequence length="186" mass="20017">MAWIDIINGILLIAALTTDSFVVSFAYGAQNRKMPLEIVLVMNLVMSSLLGLALWTGELLGEIFPLKLTSGLGIVLLLAIGGSRILKFFQQKPEEWKEQQCRRLTMAQGILMAFVLSLDSLAVGIGTGLAEGGAGFLVPGNLAGGILMMLAGWQAGNRICRVFQRDLSWVSGLCLVFLALCSLCKL</sequence>
<reference evidence="6" key="2">
    <citation type="submission" date="2021-04" db="EMBL/GenBank/DDBJ databases">
        <authorList>
            <person name="Gilroy R."/>
        </authorList>
    </citation>
    <scope>NUCLEOTIDE SEQUENCE</scope>
    <source>
        <strain evidence="6">1068</strain>
    </source>
</reference>
<feature type="transmembrane region" description="Helical" evidence="5">
    <location>
        <begin position="68"/>
        <end position="89"/>
    </location>
</feature>
<comment type="caution">
    <text evidence="6">The sequence shown here is derived from an EMBL/GenBank/DDBJ whole genome shotgun (WGS) entry which is preliminary data.</text>
</comment>
<keyword evidence="4 5" id="KW-0472">Membrane</keyword>
<dbReference type="Pfam" id="PF02659">
    <property type="entry name" value="Mntp"/>
    <property type="match status" value="1"/>
</dbReference>
<evidence type="ECO:0000256" key="5">
    <source>
        <dbReference type="SAM" id="Phobius"/>
    </source>
</evidence>
<feature type="transmembrane region" description="Helical" evidence="5">
    <location>
        <begin position="136"/>
        <end position="155"/>
    </location>
</feature>
<keyword evidence="1" id="KW-1003">Cell membrane</keyword>
<evidence type="ECO:0000256" key="4">
    <source>
        <dbReference type="ARBA" id="ARBA00023136"/>
    </source>
</evidence>
<dbReference type="EMBL" id="DXBG01000041">
    <property type="protein sequence ID" value="HIZ64661.1"/>
    <property type="molecule type" value="Genomic_DNA"/>
</dbReference>
<keyword evidence="3 5" id="KW-1133">Transmembrane helix</keyword>
<dbReference type="AlphaFoldDB" id="A0A9D2FQ78"/>
<accession>A0A9D2FQ78</accession>
<name>A0A9D2FQ78_9FIRM</name>
<dbReference type="PANTHER" id="PTHR35529">
    <property type="entry name" value="MANGANESE EFFLUX PUMP MNTP-RELATED"/>
    <property type="match status" value="1"/>
</dbReference>
<evidence type="ECO:0000313" key="6">
    <source>
        <dbReference type="EMBL" id="HIZ64661.1"/>
    </source>
</evidence>
<protein>
    <submittedName>
        <fullName evidence="6">Manganese efflux pump</fullName>
    </submittedName>
</protein>
<feature type="transmembrane region" description="Helical" evidence="5">
    <location>
        <begin position="38"/>
        <end position="56"/>
    </location>
</feature>
<organism evidence="6 7">
    <name type="scientific">Candidatus Blautia pullicola</name>
    <dbReference type="NCBI Taxonomy" id="2838498"/>
    <lineage>
        <taxon>Bacteria</taxon>
        <taxon>Bacillati</taxon>
        <taxon>Bacillota</taxon>
        <taxon>Clostridia</taxon>
        <taxon>Lachnospirales</taxon>
        <taxon>Lachnospiraceae</taxon>
        <taxon>Blautia</taxon>
    </lineage>
</organism>
<dbReference type="Proteomes" id="UP000824056">
    <property type="component" value="Unassembled WGS sequence"/>
</dbReference>
<evidence type="ECO:0000313" key="7">
    <source>
        <dbReference type="Proteomes" id="UP000824056"/>
    </source>
</evidence>
<evidence type="ECO:0000256" key="2">
    <source>
        <dbReference type="ARBA" id="ARBA00022692"/>
    </source>
</evidence>
<proteinExistence type="predicted"/>
<dbReference type="InterPro" id="IPR003810">
    <property type="entry name" value="Mntp/YtaF"/>
</dbReference>
<reference evidence="6" key="1">
    <citation type="journal article" date="2021" name="PeerJ">
        <title>Extensive microbial diversity within the chicken gut microbiome revealed by metagenomics and culture.</title>
        <authorList>
            <person name="Gilroy R."/>
            <person name="Ravi A."/>
            <person name="Getino M."/>
            <person name="Pursley I."/>
            <person name="Horton D.L."/>
            <person name="Alikhan N.F."/>
            <person name="Baker D."/>
            <person name="Gharbi K."/>
            <person name="Hall N."/>
            <person name="Watson M."/>
            <person name="Adriaenssens E.M."/>
            <person name="Foster-Nyarko E."/>
            <person name="Jarju S."/>
            <person name="Secka A."/>
            <person name="Antonio M."/>
            <person name="Oren A."/>
            <person name="Chaudhuri R.R."/>
            <person name="La Ragione R."/>
            <person name="Hildebrand F."/>
            <person name="Pallen M.J."/>
        </authorList>
    </citation>
    <scope>NUCLEOTIDE SEQUENCE</scope>
    <source>
        <strain evidence="6">1068</strain>
    </source>
</reference>
<evidence type="ECO:0000256" key="1">
    <source>
        <dbReference type="ARBA" id="ARBA00022475"/>
    </source>
</evidence>
<gene>
    <name evidence="6" type="ORF">H9809_01960</name>
</gene>
<feature type="transmembrane region" description="Helical" evidence="5">
    <location>
        <begin position="6"/>
        <end position="26"/>
    </location>
</feature>
<keyword evidence="2 5" id="KW-0812">Transmembrane</keyword>
<evidence type="ECO:0000256" key="3">
    <source>
        <dbReference type="ARBA" id="ARBA00022989"/>
    </source>
</evidence>
<dbReference type="PANTHER" id="PTHR35529:SF2">
    <property type="entry name" value="SPORULATION PROTEIN YTAF-RELATED"/>
    <property type="match status" value="1"/>
</dbReference>